<proteinExistence type="predicted"/>
<reference evidence="1 3" key="1">
    <citation type="journal article" date="2014" name="BMC Genomics">
        <title>Genome sequence of Anopheles sinensis provides insight into genetics basis of mosquito competence for malaria parasites.</title>
        <authorList>
            <person name="Zhou D."/>
            <person name="Zhang D."/>
            <person name="Ding G."/>
            <person name="Shi L."/>
            <person name="Hou Q."/>
            <person name="Ye Y."/>
            <person name="Xu Y."/>
            <person name="Zhou H."/>
            <person name="Xiong C."/>
            <person name="Li S."/>
            <person name="Yu J."/>
            <person name="Hong S."/>
            <person name="Yu X."/>
            <person name="Zou P."/>
            <person name="Chen C."/>
            <person name="Chang X."/>
            <person name="Wang W."/>
            <person name="Lv Y."/>
            <person name="Sun Y."/>
            <person name="Ma L."/>
            <person name="Shen B."/>
            <person name="Zhu C."/>
        </authorList>
    </citation>
    <scope>NUCLEOTIDE SEQUENCE [LARGE SCALE GENOMIC DNA]</scope>
</reference>
<dbReference type="EMBL" id="ATLV01021177">
    <property type="status" value="NOT_ANNOTATED_CDS"/>
    <property type="molecule type" value="Genomic_DNA"/>
</dbReference>
<reference evidence="2" key="2">
    <citation type="submission" date="2020-05" db="UniProtKB">
        <authorList>
            <consortium name="EnsemblMetazoa"/>
        </authorList>
    </citation>
    <scope>IDENTIFICATION</scope>
</reference>
<organism evidence="1">
    <name type="scientific">Anopheles sinensis</name>
    <name type="common">Mosquito</name>
    <dbReference type="NCBI Taxonomy" id="74873"/>
    <lineage>
        <taxon>Eukaryota</taxon>
        <taxon>Metazoa</taxon>
        <taxon>Ecdysozoa</taxon>
        <taxon>Arthropoda</taxon>
        <taxon>Hexapoda</taxon>
        <taxon>Insecta</taxon>
        <taxon>Pterygota</taxon>
        <taxon>Neoptera</taxon>
        <taxon>Endopterygota</taxon>
        <taxon>Diptera</taxon>
        <taxon>Nematocera</taxon>
        <taxon>Culicoidea</taxon>
        <taxon>Culicidae</taxon>
        <taxon>Anophelinae</taxon>
        <taxon>Anopheles</taxon>
    </lineage>
</organism>
<keyword evidence="3" id="KW-1185">Reference proteome</keyword>
<dbReference type="EnsemblMetazoa" id="ASIC014063-RA">
    <property type="protein sequence ID" value="ASIC014063-PA"/>
    <property type="gene ID" value="ASIC014063"/>
</dbReference>
<evidence type="ECO:0000313" key="2">
    <source>
        <dbReference type="EnsemblMetazoa" id="ASIC014063-PA"/>
    </source>
</evidence>
<dbReference type="Proteomes" id="UP000030765">
    <property type="component" value="Unassembled WGS sequence"/>
</dbReference>
<dbReference type="EMBL" id="KE525314">
    <property type="protein sequence ID" value="KFB46087.1"/>
    <property type="molecule type" value="Genomic_DNA"/>
</dbReference>
<evidence type="ECO:0000313" key="1">
    <source>
        <dbReference type="EMBL" id="KFB46087.1"/>
    </source>
</evidence>
<accession>A0A084W793</accession>
<sequence>MRRRLLKPFYHASLWEQIHNFIVRIQLQPFEFTANGLYSINYGLFSSVKSRHTRRESLESPLS</sequence>
<dbReference type="AlphaFoldDB" id="A0A084W793"/>
<name>A0A084W793_ANOSI</name>
<evidence type="ECO:0000313" key="3">
    <source>
        <dbReference type="Proteomes" id="UP000030765"/>
    </source>
</evidence>
<dbReference type="VEuPathDB" id="VectorBase:ASIC014063"/>
<protein>
    <submittedName>
        <fullName evidence="1 2">Uncharacterized protein</fullName>
    </submittedName>
</protein>
<gene>
    <name evidence="1" type="ORF">ZHAS_00014063</name>
</gene>